<evidence type="ECO:0000313" key="1">
    <source>
        <dbReference type="EMBL" id="EHL31255.1"/>
    </source>
</evidence>
<dbReference type="STRING" id="658187.LDG_6715"/>
<accession>G9EN94</accession>
<evidence type="ECO:0000313" key="2">
    <source>
        <dbReference type="Proteomes" id="UP000002770"/>
    </source>
</evidence>
<sequence>MPTSAYGPFCIANAKQGNIKRAVTQHLLLKAIKKYSLFFKILGQENLG</sequence>
<keyword evidence="2" id="KW-1185">Reference proteome</keyword>
<name>G9EN94_9GAMM</name>
<organism evidence="1 2">
    <name type="scientific">Legionella drancourtii LLAP12</name>
    <dbReference type="NCBI Taxonomy" id="658187"/>
    <lineage>
        <taxon>Bacteria</taxon>
        <taxon>Pseudomonadati</taxon>
        <taxon>Pseudomonadota</taxon>
        <taxon>Gammaproteobacteria</taxon>
        <taxon>Legionellales</taxon>
        <taxon>Legionellaceae</taxon>
        <taxon>Legionella</taxon>
    </lineage>
</organism>
<dbReference type="EMBL" id="JH413817">
    <property type="protein sequence ID" value="EHL31255.1"/>
    <property type="molecule type" value="Genomic_DNA"/>
</dbReference>
<proteinExistence type="predicted"/>
<dbReference type="HOGENOM" id="CLU_3154339_0_0_6"/>
<dbReference type="Proteomes" id="UP000002770">
    <property type="component" value="Unassembled WGS sequence"/>
</dbReference>
<reference evidence="1 2" key="1">
    <citation type="journal article" date="2011" name="BMC Genomics">
        <title>Insight into cross-talk between intra-amoebal pathogens.</title>
        <authorList>
            <person name="Gimenez G."/>
            <person name="Bertelli C."/>
            <person name="Moliner C."/>
            <person name="Robert C."/>
            <person name="Raoult D."/>
            <person name="Fournier P.E."/>
            <person name="Greub G."/>
        </authorList>
    </citation>
    <scope>NUCLEOTIDE SEQUENCE [LARGE SCALE GENOMIC DNA]</scope>
    <source>
        <strain evidence="1 2">LLAP12</strain>
    </source>
</reference>
<gene>
    <name evidence="1" type="ORF">LDG_6715</name>
</gene>
<dbReference type="AlphaFoldDB" id="G9EN94"/>
<dbReference type="InParanoid" id="G9EN94"/>
<protein>
    <submittedName>
        <fullName evidence="1">Uncharacterized protein</fullName>
    </submittedName>
</protein>